<dbReference type="Proteomes" id="UP000076595">
    <property type="component" value="Chromosome"/>
</dbReference>
<gene>
    <name evidence="1" type="ORF">WG31_03530</name>
</gene>
<protein>
    <submittedName>
        <fullName evidence="1">Uncharacterized protein</fullName>
    </submittedName>
</protein>
<name>A0ABN4NMR5_9PROT</name>
<sequence length="64" mass="7080">MAYDRAAKAWEEAFLNEWNNNGWAGANQQDQPGLSYLCLLRMAGKGNIFFVTHTANIAPHGRAA</sequence>
<accession>A0ABN4NMR5</accession>
<dbReference type="EMBL" id="CP011120">
    <property type="protein sequence ID" value="ANA13189.1"/>
    <property type="molecule type" value="Genomic_DNA"/>
</dbReference>
<proteinExistence type="predicted"/>
<keyword evidence="2" id="KW-1185">Reference proteome</keyword>
<evidence type="ECO:0000313" key="1">
    <source>
        <dbReference type="EMBL" id="ANA13189.1"/>
    </source>
</evidence>
<organism evidence="1 2">
    <name type="scientific">Acetobacter oryzifermentans</name>
    <dbReference type="NCBI Taxonomy" id="1633874"/>
    <lineage>
        <taxon>Bacteria</taxon>
        <taxon>Pseudomonadati</taxon>
        <taxon>Pseudomonadota</taxon>
        <taxon>Alphaproteobacteria</taxon>
        <taxon>Acetobacterales</taxon>
        <taxon>Acetobacteraceae</taxon>
        <taxon>Acetobacter</taxon>
    </lineage>
</organism>
<evidence type="ECO:0000313" key="2">
    <source>
        <dbReference type="Proteomes" id="UP000076595"/>
    </source>
</evidence>
<reference evidence="1 2" key="1">
    <citation type="submission" date="2015-03" db="EMBL/GenBank/DDBJ databases">
        <title>Genome study of Acetobacter sp. SLV-7.</title>
        <authorList>
            <person name="Cho G.Y."/>
            <person name="Jeon C.O."/>
        </authorList>
    </citation>
    <scope>NUCLEOTIDE SEQUENCE [LARGE SCALE GENOMIC DNA]</scope>
    <source>
        <strain evidence="1 2">SLV-7</strain>
    </source>
</reference>